<feature type="compositionally biased region" description="Basic and acidic residues" evidence="2">
    <location>
        <begin position="84"/>
        <end position="101"/>
    </location>
</feature>
<dbReference type="STRING" id="5539.A0A3E2HA57"/>
<dbReference type="PANTHER" id="PTHR40129">
    <property type="entry name" value="KETOPANTOATE REDUCTASE N-TERMINAL DOMAIN-CONTAINING PROTEIN"/>
    <property type="match status" value="1"/>
</dbReference>
<dbReference type="SUPFAM" id="SSF57701">
    <property type="entry name" value="Zn2/Cys6 DNA-binding domain"/>
    <property type="match status" value="1"/>
</dbReference>
<dbReference type="AlphaFoldDB" id="A0A3E2HA57"/>
<proteinExistence type="predicted"/>
<keyword evidence="1" id="KW-0539">Nucleus</keyword>
<dbReference type="CDD" id="cd00067">
    <property type="entry name" value="GAL4"/>
    <property type="match status" value="1"/>
</dbReference>
<dbReference type="PANTHER" id="PTHR40129:SF2">
    <property type="entry name" value="KETOPANTOATE REDUCTASE N-TERMINAL DOMAIN-CONTAINING PROTEIN"/>
    <property type="match status" value="1"/>
</dbReference>
<dbReference type="OMA" id="MLYWASR"/>
<dbReference type="OrthoDB" id="4491390at2759"/>
<evidence type="ECO:0000313" key="5">
    <source>
        <dbReference type="Proteomes" id="UP000258309"/>
    </source>
</evidence>
<dbReference type="PROSITE" id="PS50048">
    <property type="entry name" value="ZN2_CY6_FUNGAL_2"/>
    <property type="match status" value="1"/>
</dbReference>
<comment type="caution">
    <text evidence="4">The sequence shown here is derived from an EMBL/GenBank/DDBJ whole genome shotgun (WGS) entry which is preliminary data.</text>
</comment>
<dbReference type="GO" id="GO:0000981">
    <property type="term" value="F:DNA-binding transcription factor activity, RNA polymerase II-specific"/>
    <property type="evidence" value="ECO:0007669"/>
    <property type="project" value="InterPro"/>
</dbReference>
<dbReference type="Proteomes" id="UP000258309">
    <property type="component" value="Unassembled WGS sequence"/>
</dbReference>
<dbReference type="Pfam" id="PF11951">
    <property type="entry name" value="Fungal_trans_2"/>
    <property type="match status" value="1"/>
</dbReference>
<name>A0A3E2HA57_SCYLI</name>
<evidence type="ECO:0000313" key="4">
    <source>
        <dbReference type="EMBL" id="RFU30305.1"/>
    </source>
</evidence>
<keyword evidence="5" id="KW-1185">Reference proteome</keyword>
<evidence type="ECO:0000259" key="3">
    <source>
        <dbReference type="PROSITE" id="PS50048"/>
    </source>
</evidence>
<evidence type="ECO:0000256" key="2">
    <source>
        <dbReference type="SAM" id="MobiDB-lite"/>
    </source>
</evidence>
<accession>A0A3E2HA57</accession>
<evidence type="ECO:0000256" key="1">
    <source>
        <dbReference type="ARBA" id="ARBA00023242"/>
    </source>
</evidence>
<feature type="non-terminal residue" evidence="4">
    <location>
        <position position="1"/>
    </location>
</feature>
<feature type="domain" description="Zn(2)-C6 fungal-type" evidence="3">
    <location>
        <begin position="10"/>
        <end position="38"/>
    </location>
</feature>
<gene>
    <name evidence="4" type="ORF">B7463_g6005</name>
</gene>
<dbReference type="InterPro" id="IPR036864">
    <property type="entry name" value="Zn2-C6_fun-type_DNA-bd_sf"/>
</dbReference>
<dbReference type="Pfam" id="PF00172">
    <property type="entry name" value="Zn_clus"/>
    <property type="match status" value="1"/>
</dbReference>
<dbReference type="GO" id="GO:0008270">
    <property type="term" value="F:zinc ion binding"/>
    <property type="evidence" value="ECO:0007669"/>
    <property type="project" value="InterPro"/>
</dbReference>
<protein>
    <recommendedName>
        <fullName evidence="3">Zn(2)-C6 fungal-type domain-containing protein</fullName>
    </recommendedName>
</protein>
<dbReference type="SMART" id="SM00066">
    <property type="entry name" value="GAL4"/>
    <property type="match status" value="1"/>
</dbReference>
<dbReference type="InterPro" id="IPR001138">
    <property type="entry name" value="Zn2Cys6_DnaBD"/>
</dbReference>
<sequence>MVGVPGRSKACHTCRQRRIACGLERPQCSQCVKSNRVCAGYQRERVFILNHESTEQALKSHAQAQSQILGNHARNGPGTGKTKGASEKAEECVPAKSREKTPPSSPQLLGQIVPHAVFRQQLLNEFLYNHVHEDFRRGHPDDGMTPWFMLLVDQPLMTKALEGSILAVCTARIGRIHNDTALINESLKLYGLGLRELQKALWNPKLMYDDETLAACMALSTYEVMECPGGTHQGWLSHHNGLERLIKLRGAEAHAEGLGHKIFLIFRTTSSMDHKRISYLLDPKWIEIPWKKFPKLPYDRLIDILAEGTTIMAETAYYDDLCPVHLLQSSLNLIDRCWKLDFQLQEFYDELERMNSGPLFWAQPCKNDNPSDDSEASKLFPLSFYFCNLMVANTCMVYWTLCLILYSGMVALYSVMHQLSQLNLDIESFDPSAHPSPRCAVCTHSVAPASTPSPPFLKTTDPAQLPPLLHRSDFAATARNICQSVEYFMQEEMLVQGPAMTVMPLSVVIATAKEYPHLEKEIIWARGILDKVHERGLRRTPSEVSILILGAGWTSTFLIPLLESRGITYAATTTGGRDGTLKFKFDDNDKSNAQFAALPKAKTILITFPLTGKDQSRHLVTSYSATHSNAHAGSDDTDSAFQFIQLGSTGIWQTPEQETWVTRHSRYDTTNARAIAEDELLELGGCVLDLAGLWGGKRQPKDWLERVVKSKEGLKEKGSLHLVHGMDVARAVVAVHGEFATERWMLTDLFVYDWWSLALGWAGQRDSAEEERNDQNQILRWVQELMIEEDMKALPRPMERLGRCYDTREFWNRFGIVPINARI</sequence>
<feature type="non-terminal residue" evidence="4">
    <location>
        <position position="823"/>
    </location>
</feature>
<dbReference type="Gene3D" id="3.40.50.720">
    <property type="entry name" value="NAD(P)-binding Rossmann-like Domain"/>
    <property type="match status" value="1"/>
</dbReference>
<dbReference type="InterPro" id="IPR021858">
    <property type="entry name" value="Fun_TF"/>
</dbReference>
<dbReference type="EMBL" id="NCSJ02000103">
    <property type="protein sequence ID" value="RFU30305.1"/>
    <property type="molecule type" value="Genomic_DNA"/>
</dbReference>
<dbReference type="PROSITE" id="PS00463">
    <property type="entry name" value="ZN2_CY6_FUNGAL_1"/>
    <property type="match status" value="1"/>
</dbReference>
<feature type="region of interest" description="Disordered" evidence="2">
    <location>
        <begin position="69"/>
        <end position="106"/>
    </location>
</feature>
<dbReference type="Gene3D" id="4.10.240.10">
    <property type="entry name" value="Zn(2)-C6 fungal-type DNA-binding domain"/>
    <property type="match status" value="1"/>
</dbReference>
<organism evidence="4 5">
    <name type="scientific">Scytalidium lignicola</name>
    <name type="common">Hyphomycete</name>
    <dbReference type="NCBI Taxonomy" id="5539"/>
    <lineage>
        <taxon>Eukaryota</taxon>
        <taxon>Fungi</taxon>
        <taxon>Dikarya</taxon>
        <taxon>Ascomycota</taxon>
        <taxon>Pezizomycotina</taxon>
        <taxon>Leotiomycetes</taxon>
        <taxon>Leotiomycetes incertae sedis</taxon>
        <taxon>Scytalidium</taxon>
    </lineage>
</organism>
<reference evidence="4 5" key="1">
    <citation type="submission" date="2018-05" db="EMBL/GenBank/DDBJ databases">
        <title>Draft genome sequence of Scytalidium lignicola DSM 105466, a ubiquitous saprotrophic fungus.</title>
        <authorList>
            <person name="Buettner E."/>
            <person name="Gebauer A.M."/>
            <person name="Hofrichter M."/>
            <person name="Liers C."/>
            <person name="Kellner H."/>
        </authorList>
    </citation>
    <scope>NUCLEOTIDE SEQUENCE [LARGE SCALE GENOMIC DNA]</scope>
    <source>
        <strain evidence="4 5">DSM 105466</strain>
    </source>
</reference>